<keyword evidence="8 9" id="KW-0472">Membrane</keyword>
<evidence type="ECO:0000256" key="5">
    <source>
        <dbReference type="ARBA" id="ARBA00022927"/>
    </source>
</evidence>
<dbReference type="Gene3D" id="1.20.5.1030">
    <property type="entry name" value="Preprotein translocase secy subunit"/>
    <property type="match status" value="1"/>
</dbReference>
<comment type="subunit">
    <text evidence="9">Component of the Sec protein translocase complex. Heterotrimer consisting of SecY, SecE and SecG subunits. The heterotrimers can form oligomers, although 1 heterotrimer is thought to be able to translocate proteins. Interacts with the ribosome. Interacts with SecDF, and other proteins may be involved. Interacts with SecA.</text>
</comment>
<evidence type="ECO:0000256" key="6">
    <source>
        <dbReference type="ARBA" id="ARBA00022989"/>
    </source>
</evidence>
<evidence type="ECO:0000256" key="7">
    <source>
        <dbReference type="ARBA" id="ARBA00023010"/>
    </source>
</evidence>
<name>A0A2M7TWU0_9BACT</name>
<dbReference type="GO" id="GO:0006605">
    <property type="term" value="P:protein targeting"/>
    <property type="evidence" value="ECO:0007669"/>
    <property type="project" value="UniProtKB-UniRule"/>
</dbReference>
<dbReference type="InterPro" id="IPR005807">
    <property type="entry name" value="SecE_bac"/>
</dbReference>
<keyword evidence="2 9" id="KW-0813">Transport</keyword>
<evidence type="ECO:0000313" key="10">
    <source>
        <dbReference type="EMBL" id="PIZ62297.1"/>
    </source>
</evidence>
<comment type="similarity">
    <text evidence="9">Belongs to the SecE/SEC61-gamma family.</text>
</comment>
<dbReference type="PANTHER" id="PTHR33910">
    <property type="entry name" value="PROTEIN TRANSLOCASE SUBUNIT SECE"/>
    <property type="match status" value="1"/>
</dbReference>
<organism evidence="10 11">
    <name type="scientific">Candidatus Roizmanbacteria bacterium CG_4_10_14_0_2_um_filter_39_13</name>
    <dbReference type="NCBI Taxonomy" id="1974825"/>
    <lineage>
        <taxon>Bacteria</taxon>
        <taxon>Candidatus Roizmaniibacteriota</taxon>
    </lineage>
</organism>
<dbReference type="PANTHER" id="PTHR33910:SF1">
    <property type="entry name" value="PROTEIN TRANSLOCASE SUBUNIT SECE"/>
    <property type="match status" value="1"/>
</dbReference>
<evidence type="ECO:0000256" key="2">
    <source>
        <dbReference type="ARBA" id="ARBA00022448"/>
    </source>
</evidence>
<feature type="transmembrane region" description="Helical" evidence="9">
    <location>
        <begin position="29"/>
        <end position="53"/>
    </location>
</feature>
<dbReference type="NCBIfam" id="TIGR00964">
    <property type="entry name" value="secE_bact"/>
    <property type="match status" value="1"/>
</dbReference>
<evidence type="ECO:0000313" key="11">
    <source>
        <dbReference type="Proteomes" id="UP000228503"/>
    </source>
</evidence>
<comment type="caution">
    <text evidence="10">The sequence shown here is derived from an EMBL/GenBank/DDBJ whole genome shotgun (WGS) entry which is preliminary data.</text>
</comment>
<dbReference type="GO" id="GO:0008320">
    <property type="term" value="F:protein transmembrane transporter activity"/>
    <property type="evidence" value="ECO:0007669"/>
    <property type="project" value="UniProtKB-UniRule"/>
</dbReference>
<protein>
    <recommendedName>
        <fullName evidence="9">Protein translocase subunit SecE</fullName>
    </recommendedName>
</protein>
<dbReference type="AlphaFoldDB" id="A0A2M7TWU0"/>
<dbReference type="InterPro" id="IPR038379">
    <property type="entry name" value="SecE_sf"/>
</dbReference>
<evidence type="ECO:0000256" key="3">
    <source>
        <dbReference type="ARBA" id="ARBA00022475"/>
    </source>
</evidence>
<evidence type="ECO:0000256" key="9">
    <source>
        <dbReference type="HAMAP-Rule" id="MF_00422"/>
    </source>
</evidence>
<gene>
    <name evidence="9 10" type="primary">secE</name>
    <name evidence="10" type="ORF">COY16_04735</name>
</gene>
<keyword evidence="3 9" id="KW-1003">Cell membrane</keyword>
<keyword evidence="5 9" id="KW-0653">Protein transport</keyword>
<dbReference type="GO" id="GO:0009306">
    <property type="term" value="P:protein secretion"/>
    <property type="evidence" value="ECO:0007669"/>
    <property type="project" value="UniProtKB-UniRule"/>
</dbReference>
<keyword evidence="6 9" id="KW-1133">Transmembrane helix</keyword>
<comment type="subcellular location">
    <subcellularLocation>
        <location evidence="9">Cell membrane</location>
        <topology evidence="9">Single-pass membrane protein</topology>
    </subcellularLocation>
    <subcellularLocation>
        <location evidence="1">Membrane</location>
    </subcellularLocation>
</comment>
<dbReference type="GO" id="GO:0005886">
    <property type="term" value="C:plasma membrane"/>
    <property type="evidence" value="ECO:0007669"/>
    <property type="project" value="UniProtKB-SubCell"/>
</dbReference>
<keyword evidence="4 9" id="KW-0812">Transmembrane</keyword>
<proteinExistence type="inferred from homology"/>
<evidence type="ECO:0000256" key="4">
    <source>
        <dbReference type="ARBA" id="ARBA00022692"/>
    </source>
</evidence>
<dbReference type="GO" id="GO:0065002">
    <property type="term" value="P:intracellular protein transmembrane transport"/>
    <property type="evidence" value="ECO:0007669"/>
    <property type="project" value="UniProtKB-UniRule"/>
</dbReference>
<accession>A0A2M7TWU0</accession>
<dbReference type="EMBL" id="PFOB01000060">
    <property type="protein sequence ID" value="PIZ62297.1"/>
    <property type="molecule type" value="Genomic_DNA"/>
</dbReference>
<dbReference type="Proteomes" id="UP000228503">
    <property type="component" value="Unassembled WGS sequence"/>
</dbReference>
<dbReference type="HAMAP" id="MF_00422">
    <property type="entry name" value="SecE"/>
    <property type="match status" value="1"/>
</dbReference>
<evidence type="ECO:0000256" key="1">
    <source>
        <dbReference type="ARBA" id="ARBA00004370"/>
    </source>
</evidence>
<dbReference type="InterPro" id="IPR001901">
    <property type="entry name" value="Translocase_SecE/Sec61-g"/>
</dbReference>
<comment type="function">
    <text evidence="9">Essential subunit of the Sec protein translocation channel SecYEG. Clamps together the 2 halves of SecY. May contact the channel plug during translocation.</text>
</comment>
<dbReference type="GO" id="GO:0043952">
    <property type="term" value="P:protein transport by the Sec complex"/>
    <property type="evidence" value="ECO:0007669"/>
    <property type="project" value="UniProtKB-UniRule"/>
</dbReference>
<evidence type="ECO:0000256" key="8">
    <source>
        <dbReference type="ARBA" id="ARBA00023136"/>
    </source>
</evidence>
<keyword evidence="7 9" id="KW-0811">Translocation</keyword>
<dbReference type="Pfam" id="PF00584">
    <property type="entry name" value="SecE"/>
    <property type="match status" value="1"/>
</dbReference>
<sequence length="62" mass="7073">MADNKPKVLAFDLFNELKKVTWPTRENTIRLTIIVIMISLIIGLYIGIIDFLLAKGLELLTK</sequence>
<reference evidence="11" key="1">
    <citation type="submission" date="2017-09" db="EMBL/GenBank/DDBJ databases">
        <title>Depth-based differentiation of microbial function through sediment-hosted aquifers and enrichment of novel symbionts in the deep terrestrial subsurface.</title>
        <authorList>
            <person name="Probst A.J."/>
            <person name="Ladd B."/>
            <person name="Jarett J.K."/>
            <person name="Geller-Mcgrath D.E."/>
            <person name="Sieber C.M.K."/>
            <person name="Emerson J.B."/>
            <person name="Anantharaman K."/>
            <person name="Thomas B.C."/>
            <person name="Malmstrom R."/>
            <person name="Stieglmeier M."/>
            <person name="Klingl A."/>
            <person name="Woyke T."/>
            <person name="Ryan C.M."/>
            <person name="Banfield J.F."/>
        </authorList>
    </citation>
    <scope>NUCLEOTIDE SEQUENCE [LARGE SCALE GENOMIC DNA]</scope>
</reference>